<dbReference type="Gene3D" id="1.10.8.60">
    <property type="match status" value="1"/>
</dbReference>
<evidence type="ECO:0000256" key="1">
    <source>
        <dbReference type="RuleBase" id="RU003651"/>
    </source>
</evidence>
<dbReference type="Pfam" id="PF00004">
    <property type="entry name" value="AAA"/>
    <property type="match status" value="1"/>
</dbReference>
<dbReference type="GO" id="GO:0006508">
    <property type="term" value="P:proteolysis"/>
    <property type="evidence" value="ECO:0007669"/>
    <property type="project" value="InterPro"/>
</dbReference>
<feature type="domain" description="Peptidase M41" evidence="3">
    <location>
        <begin position="159"/>
        <end position="342"/>
    </location>
</feature>
<organism evidence="4">
    <name type="scientific">Rhizobium leguminosarum bv. trifolii</name>
    <dbReference type="NCBI Taxonomy" id="386"/>
    <lineage>
        <taxon>Bacteria</taxon>
        <taxon>Pseudomonadati</taxon>
        <taxon>Pseudomonadota</taxon>
        <taxon>Alphaproteobacteria</taxon>
        <taxon>Hyphomicrobiales</taxon>
        <taxon>Rhizobiaceae</taxon>
        <taxon>Rhizobium/Agrobacterium group</taxon>
        <taxon>Rhizobium</taxon>
    </lineage>
</organism>
<dbReference type="InterPro" id="IPR003960">
    <property type="entry name" value="ATPase_AAA_CS"/>
</dbReference>
<dbReference type="GO" id="GO:0016887">
    <property type="term" value="F:ATP hydrolysis activity"/>
    <property type="evidence" value="ECO:0007669"/>
    <property type="project" value="InterPro"/>
</dbReference>
<feature type="domain" description="ATPase AAA-type core" evidence="2">
    <location>
        <begin position="4"/>
        <end position="88"/>
    </location>
</feature>
<evidence type="ECO:0000259" key="2">
    <source>
        <dbReference type="Pfam" id="PF00004"/>
    </source>
</evidence>
<proteinExistence type="inferred from homology"/>
<sequence length="357" mass="38516">MRSDFDKAKENAPCILFCDELDSFGDRNSFSADNKDYNTKVVNGFLEHLDGLDGREGVVVIGATNDVSRIDPAILRPGRLNRHVAIPLPTASDRVAMLQQMLGQKLAKRHHSNLIAATSGFSGADLAKVARDAKRIARRAKRDVAVADIIKSLPDMVAITGELRRALAVHEAGHTVAVIALDHGKFYGAMIIDHTRNDSETVPGGGAYFEVPNVGYRTVQTYRDRIAVLLAGIAAEEVFLGAVSDGAGSGPNSDLAQATRIATVLQSGMGMGNRLRHSLAKSDRDLETLRLHDPGVAIWVDDVLRIEFERAKQIIRSQQKLVEAIADELEAKGKVSADQVAKMAAKVNAPTRIATVA</sequence>
<name>A0A1B8RAT8_RHILT</name>
<dbReference type="AlphaFoldDB" id="A0A1B8RAT8"/>
<comment type="similarity">
    <text evidence="1">Belongs to the AAA ATPase family.</text>
</comment>
<dbReference type="Gene3D" id="3.40.50.300">
    <property type="entry name" value="P-loop containing nucleotide triphosphate hydrolases"/>
    <property type="match status" value="1"/>
</dbReference>
<dbReference type="PANTHER" id="PTHR23076:SF97">
    <property type="entry name" value="ATP-DEPENDENT ZINC METALLOPROTEASE YME1L1"/>
    <property type="match status" value="1"/>
</dbReference>
<dbReference type="GO" id="GO:0030163">
    <property type="term" value="P:protein catabolic process"/>
    <property type="evidence" value="ECO:0007669"/>
    <property type="project" value="TreeGrafter"/>
</dbReference>
<dbReference type="Gene3D" id="1.20.58.760">
    <property type="entry name" value="Peptidase M41"/>
    <property type="match status" value="1"/>
</dbReference>
<reference evidence="4" key="2">
    <citation type="journal article" date="2016" name="Front. Microbiol.">
        <title>The Regulatory Protein RosR Affects Rhizobium leguminosarum bv. trifolii Protein Profiles, Cell Surface Properties, and Symbiosis with Clover.</title>
        <authorList>
            <person name="Rachwal K."/>
            <person name="Boguszewska A."/>
            <person name="Kopcinska J."/>
            <person name="Karas M."/>
            <person name="Tchorzewski M."/>
            <person name="Janczarek M."/>
        </authorList>
    </citation>
    <scope>NUCLEOTIDE SEQUENCE</scope>
    <source>
        <strain evidence="4">Rt24.2</strain>
    </source>
</reference>
<keyword evidence="4" id="KW-0378">Hydrolase</keyword>
<evidence type="ECO:0000313" key="4">
    <source>
        <dbReference type="EMBL" id="AOO91216.1"/>
    </source>
</evidence>
<dbReference type="InterPro" id="IPR027417">
    <property type="entry name" value="P-loop_NTPase"/>
</dbReference>
<dbReference type="InterPro" id="IPR003959">
    <property type="entry name" value="ATPase_AAA_core"/>
</dbReference>
<dbReference type="PANTHER" id="PTHR23076">
    <property type="entry name" value="METALLOPROTEASE M41 FTSH"/>
    <property type="match status" value="1"/>
</dbReference>
<dbReference type="Pfam" id="PF01434">
    <property type="entry name" value="Peptidase_M41"/>
    <property type="match status" value="1"/>
</dbReference>
<dbReference type="SUPFAM" id="SSF52540">
    <property type="entry name" value="P-loop containing nucleoside triphosphate hydrolases"/>
    <property type="match status" value="1"/>
</dbReference>
<dbReference type="EMBL" id="KX488852">
    <property type="protein sequence ID" value="AOO91216.1"/>
    <property type="molecule type" value="Genomic_DNA"/>
</dbReference>
<dbReference type="GO" id="GO:0004222">
    <property type="term" value="F:metalloendopeptidase activity"/>
    <property type="evidence" value="ECO:0007669"/>
    <property type="project" value="InterPro"/>
</dbReference>
<protein>
    <submittedName>
        <fullName evidence="4">Putative ATP-dependent hydrolase protein</fullName>
    </submittedName>
</protein>
<dbReference type="GO" id="GO:0005524">
    <property type="term" value="F:ATP binding"/>
    <property type="evidence" value="ECO:0007669"/>
    <property type="project" value="UniProtKB-KW"/>
</dbReference>
<dbReference type="GO" id="GO:0004176">
    <property type="term" value="F:ATP-dependent peptidase activity"/>
    <property type="evidence" value="ECO:0007669"/>
    <property type="project" value="InterPro"/>
</dbReference>
<accession>A0A1B8RAT8</accession>
<keyword evidence="1" id="KW-0067">ATP-binding</keyword>
<keyword evidence="1" id="KW-0547">Nucleotide-binding</keyword>
<dbReference type="SUPFAM" id="SSF140990">
    <property type="entry name" value="FtsH protease domain-like"/>
    <property type="match status" value="1"/>
</dbReference>
<dbReference type="PROSITE" id="PS00674">
    <property type="entry name" value="AAA"/>
    <property type="match status" value="1"/>
</dbReference>
<reference evidence="4" key="1">
    <citation type="journal article" date="2015" name="BMC Genomics">
        <title>Transcriptome profiling of a Rhizobium leguminosarum bv. trifolii rosR mutant reveals the role of the transcriptional regulator RosR in motility, synthesis of cell-surface components, and other cellular processes.</title>
        <authorList>
            <person name="Rachwal K."/>
            <person name="Matczynska E."/>
            <person name="Janczarek M."/>
        </authorList>
    </citation>
    <scope>NUCLEOTIDE SEQUENCE</scope>
    <source>
        <strain evidence="4">Rt24.2</strain>
    </source>
</reference>
<dbReference type="InterPro" id="IPR000642">
    <property type="entry name" value="Peptidase_M41"/>
</dbReference>
<evidence type="ECO:0000259" key="3">
    <source>
        <dbReference type="Pfam" id="PF01434"/>
    </source>
</evidence>
<dbReference type="InterPro" id="IPR037219">
    <property type="entry name" value="Peptidase_M41-like"/>
</dbReference>
<dbReference type="GO" id="GO:0005886">
    <property type="term" value="C:plasma membrane"/>
    <property type="evidence" value="ECO:0007669"/>
    <property type="project" value="TreeGrafter"/>
</dbReference>